<gene>
    <name evidence="1" type="ORF">FLJC2902T_13820</name>
</gene>
<dbReference type="STRING" id="1341181.FLJC2902T_13820"/>
<dbReference type="AlphaFoldDB" id="V6SWK2"/>
<keyword evidence="2" id="KW-1185">Reference proteome</keyword>
<reference evidence="1 2" key="1">
    <citation type="submission" date="2013-08" db="EMBL/GenBank/DDBJ databases">
        <title>Flavobacterium limnosediminis JC2902 genome sequencing.</title>
        <authorList>
            <person name="Lee K."/>
            <person name="Yi H."/>
            <person name="Park S."/>
            <person name="Chun J."/>
        </authorList>
    </citation>
    <scope>NUCLEOTIDE SEQUENCE [LARGE SCALE GENOMIC DNA]</scope>
    <source>
        <strain evidence="1 2">JC2902</strain>
    </source>
</reference>
<dbReference type="EMBL" id="AVGG01000005">
    <property type="protein sequence ID" value="ESU28785.1"/>
    <property type="molecule type" value="Genomic_DNA"/>
</dbReference>
<dbReference type="Proteomes" id="UP000018004">
    <property type="component" value="Unassembled WGS sequence"/>
</dbReference>
<dbReference type="PATRIC" id="fig|1341181.4.peg.1360"/>
<sequence>MSHDKKYDVKRNIAEDYSFAKKIVRVKKKTLRLKRNQKADGGLIDEGLAV</sequence>
<evidence type="ECO:0000313" key="1">
    <source>
        <dbReference type="EMBL" id="ESU28785.1"/>
    </source>
</evidence>
<proteinExistence type="predicted"/>
<comment type="caution">
    <text evidence="1">The sequence shown here is derived from an EMBL/GenBank/DDBJ whole genome shotgun (WGS) entry which is preliminary data.</text>
</comment>
<protein>
    <submittedName>
        <fullName evidence="1">Uncharacterized protein</fullName>
    </submittedName>
</protein>
<organism evidence="1 2">
    <name type="scientific">Flavobacterium limnosediminis JC2902</name>
    <dbReference type="NCBI Taxonomy" id="1341181"/>
    <lineage>
        <taxon>Bacteria</taxon>
        <taxon>Pseudomonadati</taxon>
        <taxon>Bacteroidota</taxon>
        <taxon>Flavobacteriia</taxon>
        <taxon>Flavobacteriales</taxon>
        <taxon>Flavobacteriaceae</taxon>
        <taxon>Flavobacterium</taxon>
    </lineage>
</organism>
<accession>V6SWK2</accession>
<evidence type="ECO:0000313" key="2">
    <source>
        <dbReference type="Proteomes" id="UP000018004"/>
    </source>
</evidence>
<name>V6SWK2_9FLAO</name>